<reference evidence="1" key="2">
    <citation type="submission" date="2018-08" db="UniProtKB">
        <authorList>
            <consortium name="EnsemblPlants"/>
        </authorList>
    </citation>
    <scope>IDENTIFICATION</scope>
    <source>
        <strain evidence="1">Yugu1</strain>
    </source>
</reference>
<dbReference type="EMBL" id="AGNK02004328">
    <property type="status" value="NOT_ANNOTATED_CDS"/>
    <property type="molecule type" value="Genomic_DNA"/>
</dbReference>
<dbReference type="Proteomes" id="UP000004995">
    <property type="component" value="Unassembled WGS sequence"/>
</dbReference>
<evidence type="ECO:0000313" key="1">
    <source>
        <dbReference type="EnsemblPlants" id="KQK97134"/>
    </source>
</evidence>
<dbReference type="AlphaFoldDB" id="K3YFF9"/>
<reference evidence="2" key="1">
    <citation type="journal article" date="2012" name="Nat. Biotechnol.">
        <title>Reference genome sequence of the model plant Setaria.</title>
        <authorList>
            <person name="Bennetzen J.L."/>
            <person name="Schmutz J."/>
            <person name="Wang H."/>
            <person name="Percifield R."/>
            <person name="Hawkins J."/>
            <person name="Pontaroli A.C."/>
            <person name="Estep M."/>
            <person name="Feng L."/>
            <person name="Vaughn J.N."/>
            <person name="Grimwood J."/>
            <person name="Jenkins J."/>
            <person name="Barry K."/>
            <person name="Lindquist E."/>
            <person name="Hellsten U."/>
            <person name="Deshpande S."/>
            <person name="Wang X."/>
            <person name="Wu X."/>
            <person name="Mitros T."/>
            <person name="Triplett J."/>
            <person name="Yang X."/>
            <person name="Ye C.Y."/>
            <person name="Mauro-Herrera M."/>
            <person name="Wang L."/>
            <person name="Li P."/>
            <person name="Sharma M."/>
            <person name="Sharma R."/>
            <person name="Ronald P.C."/>
            <person name="Panaud O."/>
            <person name="Kellogg E.A."/>
            <person name="Brutnell T.P."/>
            <person name="Doust A.N."/>
            <person name="Tuskan G.A."/>
            <person name="Rokhsar D."/>
            <person name="Devos K.M."/>
        </authorList>
    </citation>
    <scope>NUCLEOTIDE SEQUENCE [LARGE SCALE GENOMIC DNA]</scope>
    <source>
        <strain evidence="2">cv. Yugu1</strain>
    </source>
</reference>
<dbReference type="Gramene" id="KQK97134">
    <property type="protein sequence ID" value="KQK97134"/>
    <property type="gene ID" value="SETIT_012977mg"/>
</dbReference>
<protein>
    <submittedName>
        <fullName evidence="1">Uncharacterized protein</fullName>
    </submittedName>
</protein>
<proteinExistence type="predicted"/>
<organism evidence="1 2">
    <name type="scientific">Setaria italica</name>
    <name type="common">Foxtail millet</name>
    <name type="synonym">Panicum italicum</name>
    <dbReference type="NCBI Taxonomy" id="4555"/>
    <lineage>
        <taxon>Eukaryota</taxon>
        <taxon>Viridiplantae</taxon>
        <taxon>Streptophyta</taxon>
        <taxon>Embryophyta</taxon>
        <taxon>Tracheophyta</taxon>
        <taxon>Spermatophyta</taxon>
        <taxon>Magnoliopsida</taxon>
        <taxon>Liliopsida</taxon>
        <taxon>Poales</taxon>
        <taxon>Poaceae</taxon>
        <taxon>PACMAD clade</taxon>
        <taxon>Panicoideae</taxon>
        <taxon>Panicodae</taxon>
        <taxon>Paniceae</taxon>
        <taxon>Cenchrinae</taxon>
        <taxon>Setaria</taxon>
    </lineage>
</organism>
<keyword evidence="2" id="KW-1185">Reference proteome</keyword>
<dbReference type="EnsemblPlants" id="KQK97134">
    <property type="protein sequence ID" value="KQK97134"/>
    <property type="gene ID" value="SETIT_012977mg"/>
</dbReference>
<dbReference type="HOGENOM" id="CLU_3400119_0_0_1"/>
<accession>K3YFF9</accession>
<dbReference type="InParanoid" id="K3YFF9"/>
<evidence type="ECO:0000313" key="2">
    <source>
        <dbReference type="Proteomes" id="UP000004995"/>
    </source>
</evidence>
<name>K3YFF9_SETIT</name>
<sequence>MFNPSLNITHRCRFLISKPTQVLINTWVYAT</sequence>